<dbReference type="InterPro" id="IPR015881">
    <property type="entry name" value="ARHD_Rieske_2Fe_2S"/>
</dbReference>
<feature type="domain" description="Rieske" evidence="9">
    <location>
        <begin position="48"/>
        <end position="177"/>
    </location>
</feature>
<dbReference type="EMBL" id="SNYL01000008">
    <property type="protein sequence ID" value="TDQ43075.1"/>
    <property type="molecule type" value="Genomic_DNA"/>
</dbReference>
<dbReference type="CDD" id="cd08880">
    <property type="entry name" value="RHO_alpha_C_ahdA1c-like"/>
    <property type="match status" value="1"/>
</dbReference>
<evidence type="ECO:0000256" key="7">
    <source>
        <dbReference type="ARBA" id="ARBA00023014"/>
    </source>
</evidence>
<organism evidence="10 11">
    <name type="scientific">Tepidicella xavieri</name>
    <dbReference type="NCBI Taxonomy" id="360241"/>
    <lineage>
        <taxon>Bacteria</taxon>
        <taxon>Pseudomonadati</taxon>
        <taxon>Pseudomonadota</taxon>
        <taxon>Betaproteobacteria</taxon>
        <taxon>Burkholderiales</taxon>
        <taxon>Tepidicella</taxon>
    </lineage>
</organism>
<dbReference type="Pfam" id="PF00848">
    <property type="entry name" value="Ring_hydroxyl_A"/>
    <property type="match status" value="1"/>
</dbReference>
<evidence type="ECO:0000256" key="1">
    <source>
        <dbReference type="ARBA" id="ARBA00008751"/>
    </source>
</evidence>
<dbReference type="PRINTS" id="PR00090">
    <property type="entry name" value="RNGDIOXGNASE"/>
</dbReference>
<dbReference type="SUPFAM" id="SSF50022">
    <property type="entry name" value="ISP domain"/>
    <property type="match status" value="1"/>
</dbReference>
<comment type="caution">
    <text evidence="10">The sequence shown here is derived from an EMBL/GenBank/DDBJ whole genome shotgun (WGS) entry which is preliminary data.</text>
</comment>
<evidence type="ECO:0000256" key="3">
    <source>
        <dbReference type="ARBA" id="ARBA00022723"/>
    </source>
</evidence>
<dbReference type="GO" id="GO:0051213">
    <property type="term" value="F:dioxygenase activity"/>
    <property type="evidence" value="ECO:0007669"/>
    <property type="project" value="UniProtKB-KW"/>
</dbReference>
<dbReference type="InterPro" id="IPR001663">
    <property type="entry name" value="Rng_hydr_dOase-A"/>
</dbReference>
<dbReference type="InterPro" id="IPR043264">
    <property type="entry name" value="AhdA1c-like_alpha_C"/>
</dbReference>
<evidence type="ECO:0000256" key="8">
    <source>
        <dbReference type="ARBA" id="ARBA00023027"/>
    </source>
</evidence>
<keyword evidence="11" id="KW-1185">Reference proteome</keyword>
<keyword evidence="6" id="KW-0408">Iron</keyword>
<dbReference type="SUPFAM" id="SSF55961">
    <property type="entry name" value="Bet v1-like"/>
    <property type="match status" value="1"/>
</dbReference>
<keyword evidence="3" id="KW-0479">Metal-binding</keyword>
<dbReference type="InterPro" id="IPR017941">
    <property type="entry name" value="Rieske_2Fe-2S"/>
</dbReference>
<dbReference type="InterPro" id="IPR036922">
    <property type="entry name" value="Rieske_2Fe-2S_sf"/>
</dbReference>
<keyword evidence="5" id="KW-0560">Oxidoreductase</keyword>
<dbReference type="PROSITE" id="PS51296">
    <property type="entry name" value="RIESKE"/>
    <property type="match status" value="1"/>
</dbReference>
<dbReference type="PANTHER" id="PTHR43756:SF1">
    <property type="entry name" value="3-PHENYLPROPIONATE_CINNAMIC ACID DIOXYGENASE SUBUNIT ALPHA"/>
    <property type="match status" value="1"/>
</dbReference>
<dbReference type="RefSeq" id="WP_133597411.1">
    <property type="nucleotide sequence ID" value="NZ_SNYL01000008.1"/>
</dbReference>
<evidence type="ECO:0000256" key="6">
    <source>
        <dbReference type="ARBA" id="ARBA00023004"/>
    </source>
</evidence>
<name>A0A4R6UE28_9BURK</name>
<dbReference type="PANTHER" id="PTHR43756">
    <property type="entry name" value="CHOLINE MONOOXYGENASE, CHLOROPLASTIC"/>
    <property type="match status" value="1"/>
</dbReference>
<gene>
    <name evidence="10" type="ORF">DFR43_10817</name>
</gene>
<comment type="similarity">
    <text evidence="1">Belongs to the bacterial ring-hydroxylating dioxygenase alpha subunit family.</text>
</comment>
<dbReference type="Gene3D" id="2.102.10.10">
    <property type="entry name" value="Rieske [2Fe-2S] iron-sulphur domain"/>
    <property type="match status" value="1"/>
</dbReference>
<accession>A0A4R6UE28</accession>
<dbReference type="Pfam" id="PF00355">
    <property type="entry name" value="Rieske"/>
    <property type="match status" value="1"/>
</dbReference>
<dbReference type="Gene3D" id="3.90.380.10">
    <property type="entry name" value="Naphthalene 1,2-dioxygenase Alpha Subunit, Chain A, domain 1"/>
    <property type="match status" value="1"/>
</dbReference>
<evidence type="ECO:0000256" key="2">
    <source>
        <dbReference type="ARBA" id="ARBA00022714"/>
    </source>
</evidence>
<keyword evidence="8" id="KW-0520">NAD</keyword>
<protein>
    <submittedName>
        <fullName evidence="10">Salicylate 5-hydroxylase large subunit</fullName>
    </submittedName>
</protein>
<dbReference type="InterPro" id="IPR015879">
    <property type="entry name" value="Ring_hydroxy_dOase_asu_C_dom"/>
</dbReference>
<evidence type="ECO:0000313" key="10">
    <source>
        <dbReference type="EMBL" id="TDQ43075.1"/>
    </source>
</evidence>
<keyword evidence="7" id="KW-0411">Iron-sulfur</keyword>
<dbReference type="GO" id="GO:0051537">
    <property type="term" value="F:2 iron, 2 sulfur cluster binding"/>
    <property type="evidence" value="ECO:0007669"/>
    <property type="project" value="UniProtKB-KW"/>
</dbReference>
<evidence type="ECO:0000259" key="9">
    <source>
        <dbReference type="PROSITE" id="PS51296"/>
    </source>
</evidence>
<dbReference type="Proteomes" id="UP000295510">
    <property type="component" value="Unassembled WGS sequence"/>
</dbReference>
<dbReference type="PROSITE" id="PS00570">
    <property type="entry name" value="RING_HYDROXYL_ALPHA"/>
    <property type="match status" value="1"/>
</dbReference>
<keyword evidence="2" id="KW-0001">2Fe-2S</keyword>
<reference evidence="10 11" key="1">
    <citation type="submission" date="2019-03" db="EMBL/GenBank/DDBJ databases">
        <title>Genomic Encyclopedia of Type Strains, Phase IV (KMG-IV): sequencing the most valuable type-strain genomes for metagenomic binning, comparative biology and taxonomic classification.</title>
        <authorList>
            <person name="Goeker M."/>
        </authorList>
    </citation>
    <scope>NUCLEOTIDE SEQUENCE [LARGE SCALE GENOMIC DNA]</scope>
    <source>
        <strain evidence="10 11">DSM 19605</strain>
    </source>
</reference>
<dbReference type="GO" id="GO:0005506">
    <property type="term" value="F:iron ion binding"/>
    <property type="evidence" value="ECO:0007669"/>
    <property type="project" value="InterPro"/>
</dbReference>
<proteinExistence type="inferred from homology"/>
<keyword evidence="4" id="KW-0223">Dioxygenase</keyword>
<dbReference type="AlphaFoldDB" id="A0A4R6UE28"/>
<evidence type="ECO:0000313" key="11">
    <source>
        <dbReference type="Proteomes" id="UP000295510"/>
    </source>
</evidence>
<evidence type="ECO:0000256" key="5">
    <source>
        <dbReference type="ARBA" id="ARBA00023002"/>
    </source>
</evidence>
<dbReference type="OrthoDB" id="9790995at2"/>
<evidence type="ECO:0000256" key="4">
    <source>
        <dbReference type="ARBA" id="ARBA00022964"/>
    </source>
</evidence>
<sequence length="464" mass="52443">MNAFPESLSGALRTFPAGCSRVPYWVYTDPVIYQRELERLFYGPHWCYVGLEAEIPKPGDYKLSWVGERQVIMVRDRVMPKDRATDHGIRVVENRCAHRGVRFCQEPHGNARSFVCPYHQWTYKLNGDLAGLPFKDGVKVVTEQGECVNGGMPPDFSLQHNGLTKLRVEVLHGLVFATFSSETEPLRDYLGPHIMPWLDRIFQGPNGSRPLTLLGYNRQRIPGNWKLMMENIKDPYHPGLLHTWFVTFGLWRADQKSRMVMDERGRHAVMISRRNDGGQGPAKDSGVQTDVTQGVTSFKAHMTLNDPRLLDVVPEPWWTVSDPSQPGQTITPTVTMITLFPSLIVQQQVNSLSTRHIQPRGNGSFDFVWTHFGFADDTPEMTQRRLRQANLFGPAGFVSADDGEVIEFSQDGFAQWNSDGLGLGHTLCELGGKDPGVGQPPTEHMVTETLIRAMYDYWKKAMAL</sequence>